<evidence type="ECO:0000256" key="1">
    <source>
        <dbReference type="ARBA" id="ARBA00010759"/>
    </source>
</evidence>
<name>A0A1H7CXN4_9FIRM</name>
<comment type="function">
    <text evidence="2">Removes the formyl group from the N-terminal Met of newly synthesized proteins. Requires at least a dipeptide for an efficient rate of reaction. N-terminal L-methionine is a prerequisite for activity but the enzyme has broad specificity at other positions.</text>
</comment>
<dbReference type="Gene3D" id="3.90.45.10">
    <property type="entry name" value="Peptide deformylase"/>
    <property type="match status" value="1"/>
</dbReference>
<protein>
    <recommendedName>
        <fullName evidence="2">Peptide deformylase</fullName>
        <shortName evidence="2">PDF</shortName>
        <ecNumber evidence="2">3.5.1.88</ecNumber>
    </recommendedName>
    <alternativeName>
        <fullName evidence="2">Polypeptide deformylase</fullName>
    </alternativeName>
</protein>
<dbReference type="EC" id="3.5.1.88" evidence="2"/>
<organism evidence="3 4">
    <name type="scientific">Propionispira arboris</name>
    <dbReference type="NCBI Taxonomy" id="84035"/>
    <lineage>
        <taxon>Bacteria</taxon>
        <taxon>Bacillati</taxon>
        <taxon>Bacillota</taxon>
        <taxon>Negativicutes</taxon>
        <taxon>Selenomonadales</taxon>
        <taxon>Selenomonadaceae</taxon>
        <taxon>Propionispira</taxon>
    </lineage>
</organism>
<dbReference type="GO" id="GO:0042586">
    <property type="term" value="F:peptide deformylase activity"/>
    <property type="evidence" value="ECO:0007669"/>
    <property type="project" value="UniProtKB-UniRule"/>
</dbReference>
<feature type="binding site" evidence="2">
    <location>
        <position position="94"/>
    </location>
    <ligand>
        <name>Fe cation</name>
        <dbReference type="ChEBI" id="CHEBI:24875"/>
    </ligand>
</feature>
<dbReference type="Proteomes" id="UP000199662">
    <property type="component" value="Unassembled WGS sequence"/>
</dbReference>
<keyword evidence="2" id="KW-0378">Hydrolase</keyword>
<dbReference type="HAMAP" id="MF_00163">
    <property type="entry name" value="Pep_deformylase"/>
    <property type="match status" value="1"/>
</dbReference>
<comment type="similarity">
    <text evidence="1 2">Belongs to the polypeptide deformylase family.</text>
</comment>
<feature type="binding site" evidence="2">
    <location>
        <position position="140"/>
    </location>
    <ligand>
        <name>Fe cation</name>
        <dbReference type="ChEBI" id="CHEBI:24875"/>
    </ligand>
</feature>
<keyword evidence="4" id="KW-1185">Reference proteome</keyword>
<proteinExistence type="inferred from homology"/>
<evidence type="ECO:0000256" key="2">
    <source>
        <dbReference type="HAMAP-Rule" id="MF_00163"/>
    </source>
</evidence>
<keyword evidence="2" id="KW-0648">Protein biosynthesis</keyword>
<comment type="cofactor">
    <cofactor evidence="2">
        <name>Fe(2+)</name>
        <dbReference type="ChEBI" id="CHEBI:29033"/>
    </cofactor>
    <text evidence="2">Binds 1 Fe(2+) ion.</text>
</comment>
<dbReference type="PIRSF" id="PIRSF004749">
    <property type="entry name" value="Pep_def"/>
    <property type="match status" value="1"/>
</dbReference>
<gene>
    <name evidence="2" type="primary">def</name>
    <name evidence="3" type="ORF">SAMN05660742_12423</name>
</gene>
<dbReference type="EMBL" id="FNZK01000024">
    <property type="protein sequence ID" value="SEJ91952.1"/>
    <property type="molecule type" value="Genomic_DNA"/>
</dbReference>
<sequence>MAVKEILKLGNSCLYDISKPVLLKEWSMLEVVMKDLHDTLMDFRHTYKAGRAVAAPQIGVMKRIIYLNIGEPKLLVNPSLCFPDTEMIELWDDCMSFPNLLVKVQRFKRCQLEYTDFFGKQQSTLLEGDLAELIQHEYDHLDGILATERAIDKRSLALK</sequence>
<accession>A0A1H7CXN4</accession>
<dbReference type="PANTHER" id="PTHR10458">
    <property type="entry name" value="PEPTIDE DEFORMYLASE"/>
    <property type="match status" value="1"/>
</dbReference>
<evidence type="ECO:0000313" key="3">
    <source>
        <dbReference type="EMBL" id="SEJ91952.1"/>
    </source>
</evidence>
<dbReference type="InterPro" id="IPR023635">
    <property type="entry name" value="Peptide_deformylase"/>
</dbReference>
<evidence type="ECO:0000313" key="4">
    <source>
        <dbReference type="Proteomes" id="UP000199662"/>
    </source>
</evidence>
<dbReference type="RefSeq" id="WP_091835126.1">
    <property type="nucleotide sequence ID" value="NZ_FNZK01000024.1"/>
</dbReference>
<dbReference type="GO" id="GO:0006412">
    <property type="term" value="P:translation"/>
    <property type="evidence" value="ECO:0007669"/>
    <property type="project" value="UniProtKB-UniRule"/>
</dbReference>
<feature type="binding site" evidence="2">
    <location>
        <position position="136"/>
    </location>
    <ligand>
        <name>Fe cation</name>
        <dbReference type="ChEBI" id="CHEBI:24875"/>
    </ligand>
</feature>
<feature type="active site" evidence="2">
    <location>
        <position position="137"/>
    </location>
</feature>
<dbReference type="AlphaFoldDB" id="A0A1H7CXN4"/>
<dbReference type="PANTHER" id="PTHR10458:SF22">
    <property type="entry name" value="PEPTIDE DEFORMYLASE"/>
    <property type="match status" value="1"/>
</dbReference>
<dbReference type="PRINTS" id="PR01576">
    <property type="entry name" value="PDEFORMYLASE"/>
</dbReference>
<reference evidence="3 4" key="1">
    <citation type="submission" date="2016-10" db="EMBL/GenBank/DDBJ databases">
        <authorList>
            <person name="de Groot N.N."/>
        </authorList>
    </citation>
    <scope>NUCLEOTIDE SEQUENCE [LARGE SCALE GENOMIC DNA]</scope>
    <source>
        <strain evidence="3 4">DSM 2179</strain>
    </source>
</reference>
<dbReference type="Pfam" id="PF01327">
    <property type="entry name" value="Pep_deformylase"/>
    <property type="match status" value="1"/>
</dbReference>
<dbReference type="InterPro" id="IPR036821">
    <property type="entry name" value="Peptide_deformylase_sf"/>
</dbReference>
<comment type="catalytic activity">
    <reaction evidence="2">
        <text>N-terminal N-formyl-L-methionyl-[peptide] + H2O = N-terminal L-methionyl-[peptide] + formate</text>
        <dbReference type="Rhea" id="RHEA:24420"/>
        <dbReference type="Rhea" id="RHEA-COMP:10639"/>
        <dbReference type="Rhea" id="RHEA-COMP:10640"/>
        <dbReference type="ChEBI" id="CHEBI:15377"/>
        <dbReference type="ChEBI" id="CHEBI:15740"/>
        <dbReference type="ChEBI" id="CHEBI:49298"/>
        <dbReference type="ChEBI" id="CHEBI:64731"/>
        <dbReference type="EC" id="3.5.1.88"/>
    </reaction>
</comment>
<dbReference type="SUPFAM" id="SSF56420">
    <property type="entry name" value="Peptide deformylase"/>
    <property type="match status" value="1"/>
</dbReference>
<dbReference type="GO" id="GO:0046872">
    <property type="term" value="F:metal ion binding"/>
    <property type="evidence" value="ECO:0007669"/>
    <property type="project" value="UniProtKB-KW"/>
</dbReference>
<keyword evidence="2" id="KW-0408">Iron</keyword>
<dbReference type="STRING" id="84035.SAMN05660742_12423"/>
<keyword evidence="2" id="KW-0479">Metal-binding</keyword>